<dbReference type="Proteomes" id="UP000824469">
    <property type="component" value="Unassembled WGS sequence"/>
</dbReference>
<accession>A0AA38G152</accession>
<dbReference type="AlphaFoldDB" id="A0AA38G152"/>
<evidence type="ECO:0000313" key="1">
    <source>
        <dbReference type="EMBL" id="KAH9314156.1"/>
    </source>
</evidence>
<sequence>EWQELNVLKNWMAVHDDRQDDMVHEITNGPSLREIVEHYIDDRWPKHTNSSSVFVSEQ</sequence>
<comment type="caution">
    <text evidence="1">The sequence shown here is derived from an EMBL/GenBank/DDBJ whole genome shotgun (WGS) entry which is preliminary data.</text>
</comment>
<reference evidence="1 2" key="1">
    <citation type="journal article" date="2021" name="Nat. Plants">
        <title>The Taxus genome provides insights into paclitaxel biosynthesis.</title>
        <authorList>
            <person name="Xiong X."/>
            <person name="Gou J."/>
            <person name="Liao Q."/>
            <person name="Li Y."/>
            <person name="Zhou Q."/>
            <person name="Bi G."/>
            <person name="Li C."/>
            <person name="Du R."/>
            <person name="Wang X."/>
            <person name="Sun T."/>
            <person name="Guo L."/>
            <person name="Liang H."/>
            <person name="Lu P."/>
            <person name="Wu Y."/>
            <person name="Zhang Z."/>
            <person name="Ro D.K."/>
            <person name="Shang Y."/>
            <person name="Huang S."/>
            <person name="Yan J."/>
        </authorList>
    </citation>
    <scope>NUCLEOTIDE SEQUENCE [LARGE SCALE GENOMIC DNA]</scope>
    <source>
        <strain evidence="1">Ta-2019</strain>
    </source>
</reference>
<feature type="non-terminal residue" evidence="1">
    <location>
        <position position="58"/>
    </location>
</feature>
<feature type="non-terminal residue" evidence="1">
    <location>
        <position position="1"/>
    </location>
</feature>
<evidence type="ECO:0000313" key="2">
    <source>
        <dbReference type="Proteomes" id="UP000824469"/>
    </source>
</evidence>
<organism evidence="1 2">
    <name type="scientific">Taxus chinensis</name>
    <name type="common">Chinese yew</name>
    <name type="synonym">Taxus wallichiana var. chinensis</name>
    <dbReference type="NCBI Taxonomy" id="29808"/>
    <lineage>
        <taxon>Eukaryota</taxon>
        <taxon>Viridiplantae</taxon>
        <taxon>Streptophyta</taxon>
        <taxon>Embryophyta</taxon>
        <taxon>Tracheophyta</taxon>
        <taxon>Spermatophyta</taxon>
        <taxon>Pinopsida</taxon>
        <taxon>Pinidae</taxon>
        <taxon>Conifers II</taxon>
        <taxon>Cupressales</taxon>
        <taxon>Taxaceae</taxon>
        <taxon>Taxus</taxon>
    </lineage>
</organism>
<keyword evidence="2" id="KW-1185">Reference proteome</keyword>
<dbReference type="EMBL" id="JAHRHJ020000005">
    <property type="protein sequence ID" value="KAH9314156.1"/>
    <property type="molecule type" value="Genomic_DNA"/>
</dbReference>
<name>A0AA38G152_TAXCH</name>
<protein>
    <submittedName>
        <fullName evidence="1">Uncharacterized protein</fullName>
    </submittedName>
</protein>
<proteinExistence type="predicted"/>
<gene>
    <name evidence="1" type="ORF">KI387_022783</name>
</gene>